<dbReference type="STRING" id="104421.E2A520"/>
<keyword evidence="5" id="KW-1185">Reference proteome</keyword>
<dbReference type="Gene3D" id="1.25.40.20">
    <property type="entry name" value="Ankyrin repeat-containing domain"/>
    <property type="match status" value="1"/>
</dbReference>
<evidence type="ECO:0000256" key="1">
    <source>
        <dbReference type="ARBA" id="ARBA00022737"/>
    </source>
</evidence>
<feature type="repeat" description="ANK" evidence="3">
    <location>
        <begin position="67"/>
        <end position="91"/>
    </location>
</feature>
<dbReference type="SUPFAM" id="SSF48403">
    <property type="entry name" value="Ankyrin repeat"/>
    <property type="match status" value="1"/>
</dbReference>
<dbReference type="InterPro" id="IPR036770">
    <property type="entry name" value="Ankyrin_rpt-contain_sf"/>
</dbReference>
<keyword evidence="2 3" id="KW-0040">ANK repeat</keyword>
<evidence type="ECO:0000256" key="3">
    <source>
        <dbReference type="PROSITE-ProRule" id="PRU00023"/>
    </source>
</evidence>
<dbReference type="PROSITE" id="PS50088">
    <property type="entry name" value="ANK_REPEAT"/>
    <property type="match status" value="3"/>
</dbReference>
<dbReference type="AlphaFoldDB" id="E2A520"/>
<dbReference type="SMART" id="SM00248">
    <property type="entry name" value="ANK"/>
    <property type="match status" value="2"/>
</dbReference>
<dbReference type="PANTHER" id="PTHR24198:SF165">
    <property type="entry name" value="ANKYRIN REPEAT-CONTAINING PROTEIN-RELATED"/>
    <property type="match status" value="1"/>
</dbReference>
<feature type="non-terminal residue" evidence="4">
    <location>
        <position position="91"/>
    </location>
</feature>
<sequence>TKSTPLHLATNEGNVECTTLLLDAGARTDSKNSNGQTAMHLATLAQSVETIKELIKFGANVNAEDKKGRTPLHAAVSSARKSSELIKILIK</sequence>
<protein>
    <submittedName>
        <fullName evidence="4">Transient receptor potential channel pyrexia</fullName>
    </submittedName>
</protein>
<feature type="repeat" description="ANK" evidence="3">
    <location>
        <begin position="34"/>
        <end position="66"/>
    </location>
</feature>
<organism evidence="5">
    <name type="scientific">Camponotus floridanus</name>
    <name type="common">Florida carpenter ant</name>
    <dbReference type="NCBI Taxonomy" id="104421"/>
    <lineage>
        <taxon>Eukaryota</taxon>
        <taxon>Metazoa</taxon>
        <taxon>Ecdysozoa</taxon>
        <taxon>Arthropoda</taxon>
        <taxon>Hexapoda</taxon>
        <taxon>Insecta</taxon>
        <taxon>Pterygota</taxon>
        <taxon>Neoptera</taxon>
        <taxon>Endopterygota</taxon>
        <taxon>Hymenoptera</taxon>
        <taxon>Apocrita</taxon>
        <taxon>Aculeata</taxon>
        <taxon>Formicoidea</taxon>
        <taxon>Formicidae</taxon>
        <taxon>Formicinae</taxon>
        <taxon>Camponotus</taxon>
    </lineage>
</organism>
<dbReference type="PROSITE" id="PS50297">
    <property type="entry name" value="ANK_REP_REGION"/>
    <property type="match status" value="3"/>
</dbReference>
<reference evidence="4 5" key="1">
    <citation type="journal article" date="2010" name="Science">
        <title>Genomic comparison of the ants Camponotus floridanus and Harpegnathos saltator.</title>
        <authorList>
            <person name="Bonasio R."/>
            <person name="Zhang G."/>
            <person name="Ye C."/>
            <person name="Mutti N.S."/>
            <person name="Fang X."/>
            <person name="Qin N."/>
            <person name="Donahue G."/>
            <person name="Yang P."/>
            <person name="Li Q."/>
            <person name="Li C."/>
            <person name="Zhang P."/>
            <person name="Huang Z."/>
            <person name="Berger S.L."/>
            <person name="Reinberg D."/>
            <person name="Wang J."/>
            <person name="Liebig J."/>
        </authorList>
    </citation>
    <scope>NUCLEOTIDE SEQUENCE [LARGE SCALE GENOMIC DNA]</scope>
    <source>
        <strain evidence="5">C129</strain>
    </source>
</reference>
<feature type="repeat" description="ANK" evidence="3">
    <location>
        <begin position="1"/>
        <end position="33"/>
    </location>
</feature>
<name>E2A520_CAMFO</name>
<dbReference type="OMA" id="VEMLELW"/>
<dbReference type="Proteomes" id="UP000000311">
    <property type="component" value="Unassembled WGS sequence"/>
</dbReference>
<feature type="non-terminal residue" evidence="4">
    <location>
        <position position="1"/>
    </location>
</feature>
<dbReference type="InterPro" id="IPR002110">
    <property type="entry name" value="Ankyrin_rpt"/>
</dbReference>
<keyword evidence="4" id="KW-0675">Receptor</keyword>
<accession>E2A520</accession>
<evidence type="ECO:0000313" key="5">
    <source>
        <dbReference type="Proteomes" id="UP000000311"/>
    </source>
</evidence>
<dbReference type="EMBL" id="GL436792">
    <property type="protein sequence ID" value="EFN71469.1"/>
    <property type="molecule type" value="Genomic_DNA"/>
</dbReference>
<dbReference type="PRINTS" id="PR01415">
    <property type="entry name" value="ANKYRIN"/>
</dbReference>
<evidence type="ECO:0000256" key="2">
    <source>
        <dbReference type="ARBA" id="ARBA00023043"/>
    </source>
</evidence>
<dbReference type="InParanoid" id="E2A520"/>
<dbReference type="PANTHER" id="PTHR24198">
    <property type="entry name" value="ANKYRIN REPEAT AND PROTEIN KINASE DOMAIN-CONTAINING PROTEIN"/>
    <property type="match status" value="1"/>
</dbReference>
<keyword evidence="1" id="KW-0677">Repeat</keyword>
<proteinExistence type="predicted"/>
<gene>
    <name evidence="4" type="ORF">EAG_10296</name>
</gene>
<evidence type="ECO:0000313" key="4">
    <source>
        <dbReference type="EMBL" id="EFN71469.1"/>
    </source>
</evidence>
<dbReference type="Pfam" id="PF12796">
    <property type="entry name" value="Ank_2"/>
    <property type="match status" value="1"/>
</dbReference>